<accession>A0A251TAQ4</accession>
<dbReference type="Pfam" id="PF25372">
    <property type="entry name" value="DUF7885"/>
    <property type="match status" value="1"/>
</dbReference>
<dbReference type="Proteomes" id="UP000215914">
    <property type="component" value="Chromosome 11"/>
</dbReference>
<dbReference type="InterPro" id="IPR057207">
    <property type="entry name" value="FBXL15_LRR"/>
</dbReference>
<dbReference type="GO" id="GO:0031146">
    <property type="term" value="P:SCF-dependent proteasomal ubiquitin-dependent protein catabolic process"/>
    <property type="evidence" value="ECO:0000318"/>
    <property type="project" value="GO_Central"/>
</dbReference>
<evidence type="ECO:0000259" key="1">
    <source>
        <dbReference type="Pfam" id="PF25372"/>
    </source>
</evidence>
<sequence length="625" mass="68951">MRIVTMENENERRGKRSVMPHKRTAVDAVGGNSLLESLPEVILNEIFSFSQPETLTSLCSLACVSRTLQSSVNKPLSSLSSLDLSALSLDPQTFHGITRNIRKINKITLDCLRLHDSSITNLLGPDLEELILLKCSSLSYKLLSSVGKYCPNLRVLTLEFSGNNHKSAVSDLNFRDSFVNCQHLESVIIKIRGEEVVDYGYMLLGIYQELPPTVKFLKLQPASALDTVVFLNAVGNANLVAPVTPMIFGQALTHVSLVVDVISDTLLRAITRGLPLLVELDLKDRPTSEPTDVLSNLGIQSIVNCKQLTSLSLMRSRRHYVPFFRRATDMGMFLLSEGCRGLESVRFGGFSKVTDAGFASIYNSCVNLKKFEIRNGFLLTDLAFQDFSKAPRSLVEVKLVSCDYITSEAVRELVTCSTLEVLDLLGCKSVSDSCLDKVSRLSLLTSLNLGGTGVTDVGMAVLGKGNAPISCLSLRGCRSVSDEGIISLLQSEGKIRKTLSSLDLENMPELTDNAIATIADACVGLTELSIRYCIRVTDASVKALALKGGVRRLDLYKCTALSGECLQYLKKPFFRGLRWIGIGWTRLAREDPEFDEEICRERQWLTVCKYGCELGCHDGWQDHEF</sequence>
<dbReference type="SUPFAM" id="SSF52047">
    <property type="entry name" value="RNI-like"/>
    <property type="match status" value="2"/>
</dbReference>
<dbReference type="InParanoid" id="A0A251TAQ4"/>
<reference evidence="2 4" key="1">
    <citation type="journal article" date="2017" name="Nature">
        <title>The sunflower genome provides insights into oil metabolism, flowering and Asterid evolution.</title>
        <authorList>
            <person name="Badouin H."/>
            <person name="Gouzy J."/>
            <person name="Grassa C.J."/>
            <person name="Murat F."/>
            <person name="Staton S.E."/>
            <person name="Cottret L."/>
            <person name="Lelandais-Briere C."/>
            <person name="Owens G.L."/>
            <person name="Carrere S."/>
            <person name="Mayjonade B."/>
            <person name="Legrand L."/>
            <person name="Gill N."/>
            <person name="Kane N.C."/>
            <person name="Bowers J.E."/>
            <person name="Hubner S."/>
            <person name="Bellec A."/>
            <person name="Berard A."/>
            <person name="Berges H."/>
            <person name="Blanchet N."/>
            <person name="Boniface M.C."/>
            <person name="Brunel D."/>
            <person name="Catrice O."/>
            <person name="Chaidir N."/>
            <person name="Claudel C."/>
            <person name="Donnadieu C."/>
            <person name="Faraut T."/>
            <person name="Fievet G."/>
            <person name="Helmstetter N."/>
            <person name="King M."/>
            <person name="Knapp S.J."/>
            <person name="Lai Z."/>
            <person name="Le Paslier M.C."/>
            <person name="Lippi Y."/>
            <person name="Lorenzon L."/>
            <person name="Mandel J.R."/>
            <person name="Marage G."/>
            <person name="Marchand G."/>
            <person name="Marquand E."/>
            <person name="Bret-Mestries E."/>
            <person name="Morien E."/>
            <person name="Nambeesan S."/>
            <person name="Nguyen T."/>
            <person name="Pegot-Espagnet P."/>
            <person name="Pouilly N."/>
            <person name="Raftis F."/>
            <person name="Sallet E."/>
            <person name="Schiex T."/>
            <person name="Thomas J."/>
            <person name="Vandecasteele C."/>
            <person name="Vares D."/>
            <person name="Vear F."/>
            <person name="Vautrin S."/>
            <person name="Crespi M."/>
            <person name="Mangin B."/>
            <person name="Burke J.M."/>
            <person name="Salse J."/>
            <person name="Munos S."/>
            <person name="Vincourt P."/>
            <person name="Rieseberg L.H."/>
            <person name="Langlade N.B."/>
        </authorList>
    </citation>
    <scope>NUCLEOTIDE SEQUENCE [LARGE SCALE GENOMIC DNA]</scope>
    <source>
        <strain evidence="4">cv. SF193</strain>
        <tissue evidence="2">Leaves</tissue>
    </source>
</reference>
<name>A0A251TAQ4_HELAN</name>
<dbReference type="InterPro" id="IPR006553">
    <property type="entry name" value="Leu-rich_rpt_Cys-con_subtyp"/>
</dbReference>
<keyword evidence="4" id="KW-1185">Reference proteome</keyword>
<protein>
    <submittedName>
        <fullName evidence="2">Leucine-rich repeat domain superfamily</fullName>
    </submittedName>
    <submittedName>
        <fullName evidence="3">Putative RNI-like superfamily protein</fullName>
    </submittedName>
</protein>
<dbReference type="SMART" id="SM00367">
    <property type="entry name" value="LRR_CC"/>
    <property type="match status" value="8"/>
</dbReference>
<evidence type="ECO:0000313" key="4">
    <source>
        <dbReference type="Proteomes" id="UP000215914"/>
    </source>
</evidence>
<evidence type="ECO:0000313" key="3">
    <source>
        <dbReference type="EMBL" id="OTG07859.1"/>
    </source>
</evidence>
<dbReference type="GO" id="GO:0019005">
    <property type="term" value="C:SCF ubiquitin ligase complex"/>
    <property type="evidence" value="ECO:0000318"/>
    <property type="project" value="GO_Central"/>
</dbReference>
<proteinExistence type="predicted"/>
<dbReference type="Gene3D" id="3.80.10.10">
    <property type="entry name" value="Ribonuclease Inhibitor"/>
    <property type="match status" value="2"/>
</dbReference>
<dbReference type="PANTHER" id="PTHR13318:SF176">
    <property type="entry name" value="F-BOX PROTEIN AT-B"/>
    <property type="match status" value="1"/>
</dbReference>
<dbReference type="OrthoDB" id="2585512at2759"/>
<dbReference type="FunCoup" id="A0A251TAQ4">
    <property type="interactions" value="786"/>
</dbReference>
<dbReference type="EMBL" id="CM007900">
    <property type="protein sequence ID" value="OTG07859.1"/>
    <property type="molecule type" value="Genomic_DNA"/>
</dbReference>
<dbReference type="Gramene" id="mRNA:HanXRQr2_Chr11g0482611">
    <property type="protein sequence ID" value="mRNA:HanXRQr2_Chr11g0482611"/>
    <property type="gene ID" value="HanXRQr2_Chr11g0482611"/>
</dbReference>
<organism evidence="3 4">
    <name type="scientific">Helianthus annuus</name>
    <name type="common">Common sunflower</name>
    <dbReference type="NCBI Taxonomy" id="4232"/>
    <lineage>
        <taxon>Eukaryota</taxon>
        <taxon>Viridiplantae</taxon>
        <taxon>Streptophyta</taxon>
        <taxon>Embryophyta</taxon>
        <taxon>Tracheophyta</taxon>
        <taxon>Spermatophyta</taxon>
        <taxon>Magnoliopsida</taxon>
        <taxon>eudicotyledons</taxon>
        <taxon>Gunneridae</taxon>
        <taxon>Pentapetalae</taxon>
        <taxon>asterids</taxon>
        <taxon>campanulids</taxon>
        <taxon>Asterales</taxon>
        <taxon>Asteraceae</taxon>
        <taxon>Asteroideae</taxon>
        <taxon>Heliantheae alliance</taxon>
        <taxon>Heliantheae</taxon>
        <taxon>Helianthus</taxon>
    </lineage>
</organism>
<reference evidence="3" key="2">
    <citation type="submission" date="2017-02" db="EMBL/GenBank/DDBJ databases">
        <title>Sunflower complete genome.</title>
        <authorList>
            <person name="Langlade N."/>
            <person name="Munos S."/>
        </authorList>
    </citation>
    <scope>NUCLEOTIDE SEQUENCE [LARGE SCALE GENOMIC DNA]</scope>
    <source>
        <tissue evidence="3">Leaves</tissue>
    </source>
</reference>
<gene>
    <name evidence="3" type="ORF">HannXRQ_Chr11g0335231</name>
    <name evidence="2" type="ORF">HanXRQr2_Chr11g0482611</name>
</gene>
<dbReference type="EMBL" id="MNCJ02000326">
    <property type="protein sequence ID" value="KAF5781361.1"/>
    <property type="molecule type" value="Genomic_DNA"/>
</dbReference>
<dbReference type="PANTHER" id="PTHR13318">
    <property type="entry name" value="PARTNER OF PAIRED, ISOFORM B-RELATED"/>
    <property type="match status" value="1"/>
</dbReference>
<evidence type="ECO:0000313" key="2">
    <source>
        <dbReference type="EMBL" id="KAF5781361.1"/>
    </source>
</evidence>
<feature type="domain" description="F-box/LRR-repeat protein 15-like leucin rich repeat" evidence="1">
    <location>
        <begin position="82"/>
        <end position="618"/>
    </location>
</feature>
<reference evidence="2" key="3">
    <citation type="submission" date="2020-06" db="EMBL/GenBank/DDBJ databases">
        <title>Helianthus annuus Genome sequencing and assembly Release 2.</title>
        <authorList>
            <person name="Gouzy J."/>
            <person name="Langlade N."/>
            <person name="Munos S."/>
        </authorList>
    </citation>
    <scope>NUCLEOTIDE SEQUENCE</scope>
    <source>
        <tissue evidence="2">Leaves</tissue>
    </source>
</reference>
<dbReference type="AlphaFoldDB" id="A0A251TAQ4"/>
<dbReference type="InterPro" id="IPR032675">
    <property type="entry name" value="LRR_dom_sf"/>
</dbReference>
<dbReference type="OMA" id="GWQFHRS"/>